<dbReference type="PANTHER" id="PTHR43050">
    <property type="entry name" value="SERINE / THREONINE RACEMASE FAMILY MEMBER"/>
    <property type="match status" value="1"/>
</dbReference>
<organism evidence="10">
    <name type="scientific">marine metagenome</name>
    <dbReference type="NCBI Taxonomy" id="408172"/>
    <lineage>
        <taxon>unclassified sequences</taxon>
        <taxon>metagenomes</taxon>
        <taxon>ecological metagenomes</taxon>
    </lineage>
</organism>
<evidence type="ECO:0000313" key="10">
    <source>
        <dbReference type="EMBL" id="SUZ68938.1"/>
    </source>
</evidence>
<dbReference type="InterPro" id="IPR001926">
    <property type="entry name" value="TrpB-like_PALP"/>
</dbReference>
<evidence type="ECO:0000256" key="7">
    <source>
        <dbReference type="ARBA" id="ARBA00022898"/>
    </source>
</evidence>
<dbReference type="GO" id="GO:0005524">
    <property type="term" value="F:ATP binding"/>
    <property type="evidence" value="ECO:0007669"/>
    <property type="project" value="TreeGrafter"/>
</dbReference>
<name>A0A381PR38_9ZZZZ</name>
<evidence type="ECO:0000256" key="4">
    <source>
        <dbReference type="ARBA" id="ARBA00001946"/>
    </source>
</evidence>
<dbReference type="PROSITE" id="PS00165">
    <property type="entry name" value="DEHYDRATASE_SER_THR"/>
    <property type="match status" value="1"/>
</dbReference>
<comment type="similarity">
    <text evidence="5">Belongs to the serine/threonine dehydratase family.</text>
</comment>
<dbReference type="AlphaFoldDB" id="A0A381PR38"/>
<dbReference type="GO" id="GO:0030378">
    <property type="term" value="F:serine racemase activity"/>
    <property type="evidence" value="ECO:0007669"/>
    <property type="project" value="TreeGrafter"/>
</dbReference>
<evidence type="ECO:0000256" key="5">
    <source>
        <dbReference type="ARBA" id="ARBA00010869"/>
    </source>
</evidence>
<comment type="cofactor">
    <cofactor evidence="3">
        <name>Mn(2+)</name>
        <dbReference type="ChEBI" id="CHEBI:29035"/>
    </cofactor>
</comment>
<dbReference type="PANTHER" id="PTHR43050:SF1">
    <property type="entry name" value="SERINE RACEMASE"/>
    <property type="match status" value="1"/>
</dbReference>
<comment type="cofactor">
    <cofactor evidence="2">
        <name>pyridoxal 5'-phosphate</name>
        <dbReference type="ChEBI" id="CHEBI:597326"/>
    </cofactor>
</comment>
<dbReference type="InterPro" id="IPR036052">
    <property type="entry name" value="TrpB-like_PALP_sf"/>
</dbReference>
<evidence type="ECO:0000256" key="6">
    <source>
        <dbReference type="ARBA" id="ARBA00022842"/>
    </source>
</evidence>
<keyword evidence="6" id="KW-0460">Magnesium</keyword>
<comment type="cofactor">
    <cofactor evidence="4">
        <name>Mg(2+)</name>
        <dbReference type="ChEBI" id="CHEBI:18420"/>
    </cofactor>
</comment>
<dbReference type="GO" id="GO:0018114">
    <property type="term" value="F:threonine racemase activity"/>
    <property type="evidence" value="ECO:0007669"/>
    <property type="project" value="TreeGrafter"/>
</dbReference>
<dbReference type="FunFam" id="3.40.50.1100:FF:000005">
    <property type="entry name" value="Threonine dehydratase catabolic"/>
    <property type="match status" value="1"/>
</dbReference>
<evidence type="ECO:0000259" key="9">
    <source>
        <dbReference type="Pfam" id="PF00291"/>
    </source>
</evidence>
<comment type="cofactor">
    <cofactor evidence="1">
        <name>Ca(2+)</name>
        <dbReference type="ChEBI" id="CHEBI:29108"/>
    </cofactor>
</comment>
<dbReference type="InterPro" id="IPR000634">
    <property type="entry name" value="Ser/Thr_deHydtase_PyrdxlP-BS"/>
</dbReference>
<dbReference type="Pfam" id="PF00291">
    <property type="entry name" value="PALP"/>
    <property type="match status" value="1"/>
</dbReference>
<evidence type="ECO:0000256" key="2">
    <source>
        <dbReference type="ARBA" id="ARBA00001933"/>
    </source>
</evidence>
<accession>A0A381PR38</accession>
<dbReference type="CDD" id="cd01562">
    <property type="entry name" value="Thr-dehyd"/>
    <property type="match status" value="1"/>
</dbReference>
<gene>
    <name evidence="10" type="ORF">METZ01_LOCUS21792</name>
</gene>
<dbReference type="GO" id="GO:0030170">
    <property type="term" value="F:pyridoxal phosphate binding"/>
    <property type="evidence" value="ECO:0007669"/>
    <property type="project" value="InterPro"/>
</dbReference>
<feature type="domain" description="Tryptophan synthase beta chain-like PALP" evidence="9">
    <location>
        <begin position="16"/>
        <end position="308"/>
    </location>
</feature>
<keyword evidence="7" id="KW-0663">Pyridoxal phosphate</keyword>
<keyword evidence="8" id="KW-0456">Lyase</keyword>
<sequence>MIDLEKILHANSILQGVVRPTPLLSSEKLNQRLGFNVWFKDESQQHGGSFKIRGAYYCMHQQLMQNGPRDVVAGSSGNHAQGVALAGSLLGLKTTIVMPSDAPVIKVTATKKYGAEIIFYDRYKESREQIAKELAEQSNAYLIPAYDHEDVIAGQSSVGIEAIQQMQSIDLTIDNFICPVGGGGLIAGSCLAFESLSHKTAVYGVEPEYFNDTQQSLSSGKRVNIDISKPTICDALMVDTPGEITFPINQRLLKDIFSVEEQYVIEAMKIAYRELDTIIEPSGVIGLAMLLKDKFIPTGDNTIVVLSGGNIDPSKHQDLIK</sequence>
<dbReference type="SUPFAM" id="SSF53686">
    <property type="entry name" value="Tryptophan synthase beta subunit-like PLP-dependent enzymes"/>
    <property type="match status" value="1"/>
</dbReference>
<evidence type="ECO:0000256" key="3">
    <source>
        <dbReference type="ARBA" id="ARBA00001936"/>
    </source>
</evidence>
<reference evidence="10" key="1">
    <citation type="submission" date="2018-05" db="EMBL/GenBank/DDBJ databases">
        <authorList>
            <person name="Lanie J.A."/>
            <person name="Ng W.-L."/>
            <person name="Kazmierczak K.M."/>
            <person name="Andrzejewski T.M."/>
            <person name="Davidsen T.M."/>
            <person name="Wayne K.J."/>
            <person name="Tettelin H."/>
            <person name="Glass J.I."/>
            <person name="Rusch D."/>
            <person name="Podicherti R."/>
            <person name="Tsui H.-C.T."/>
            <person name="Winkler M.E."/>
        </authorList>
    </citation>
    <scope>NUCLEOTIDE SEQUENCE</scope>
</reference>
<evidence type="ECO:0000256" key="8">
    <source>
        <dbReference type="ARBA" id="ARBA00023239"/>
    </source>
</evidence>
<dbReference type="GO" id="GO:0000287">
    <property type="term" value="F:magnesium ion binding"/>
    <property type="evidence" value="ECO:0007669"/>
    <property type="project" value="TreeGrafter"/>
</dbReference>
<proteinExistence type="inferred from homology"/>
<dbReference type="GO" id="GO:0003941">
    <property type="term" value="F:L-serine ammonia-lyase activity"/>
    <property type="evidence" value="ECO:0007669"/>
    <property type="project" value="TreeGrafter"/>
</dbReference>
<protein>
    <recommendedName>
        <fullName evidence="9">Tryptophan synthase beta chain-like PALP domain-containing protein</fullName>
    </recommendedName>
</protein>
<dbReference type="EMBL" id="UINC01001048">
    <property type="protein sequence ID" value="SUZ68938.1"/>
    <property type="molecule type" value="Genomic_DNA"/>
</dbReference>
<evidence type="ECO:0000256" key="1">
    <source>
        <dbReference type="ARBA" id="ARBA00001913"/>
    </source>
</evidence>
<dbReference type="Gene3D" id="3.40.50.1100">
    <property type="match status" value="2"/>
</dbReference>
<dbReference type="GO" id="GO:0070179">
    <property type="term" value="P:D-serine biosynthetic process"/>
    <property type="evidence" value="ECO:0007669"/>
    <property type="project" value="TreeGrafter"/>
</dbReference>